<dbReference type="GO" id="GO:0007409">
    <property type="term" value="P:axonogenesis"/>
    <property type="evidence" value="ECO:0007669"/>
    <property type="project" value="TreeGrafter"/>
</dbReference>
<dbReference type="SMART" id="SM00082">
    <property type="entry name" value="LRRCT"/>
    <property type="match status" value="2"/>
</dbReference>
<comment type="similarity">
    <text evidence="2">Belongs to the SLITRK family.</text>
</comment>
<keyword evidence="5 11" id="KW-0732">Signal</keyword>
<keyword evidence="7 10" id="KW-1133">Transmembrane helix</keyword>
<dbReference type="PANTHER" id="PTHR45773:SF6">
    <property type="entry name" value="SLIT AND NTRK-LIKE PROTEIN 3"/>
    <property type="match status" value="1"/>
</dbReference>
<evidence type="ECO:0000256" key="4">
    <source>
        <dbReference type="ARBA" id="ARBA00022692"/>
    </source>
</evidence>
<evidence type="ECO:0000256" key="6">
    <source>
        <dbReference type="ARBA" id="ARBA00022737"/>
    </source>
</evidence>
<evidence type="ECO:0000313" key="13">
    <source>
        <dbReference type="Ensembl" id="ENSOSUP00000000022.1"/>
    </source>
</evidence>
<feature type="signal peptide" evidence="11">
    <location>
        <begin position="1"/>
        <end position="29"/>
    </location>
</feature>
<evidence type="ECO:0000256" key="1">
    <source>
        <dbReference type="ARBA" id="ARBA00004479"/>
    </source>
</evidence>
<dbReference type="GO" id="GO:0098982">
    <property type="term" value="C:GABA-ergic synapse"/>
    <property type="evidence" value="ECO:0007669"/>
    <property type="project" value="TreeGrafter"/>
</dbReference>
<feature type="domain" description="LRRCT" evidence="12">
    <location>
        <begin position="233"/>
        <end position="283"/>
    </location>
</feature>
<dbReference type="Gene3D" id="3.80.10.10">
    <property type="entry name" value="Ribonuclease Inhibitor"/>
    <property type="match status" value="2"/>
</dbReference>
<feature type="region of interest" description="Disordered" evidence="9">
    <location>
        <begin position="327"/>
        <end position="359"/>
    </location>
</feature>
<organism evidence="13 14">
    <name type="scientific">Otus sunia</name>
    <name type="common">Oriental scops-owl</name>
    <dbReference type="NCBI Taxonomy" id="257818"/>
    <lineage>
        <taxon>Eukaryota</taxon>
        <taxon>Metazoa</taxon>
        <taxon>Chordata</taxon>
        <taxon>Craniata</taxon>
        <taxon>Vertebrata</taxon>
        <taxon>Euteleostomi</taxon>
        <taxon>Archelosauria</taxon>
        <taxon>Archosauria</taxon>
        <taxon>Dinosauria</taxon>
        <taxon>Saurischia</taxon>
        <taxon>Theropoda</taxon>
        <taxon>Coelurosauria</taxon>
        <taxon>Aves</taxon>
        <taxon>Neognathae</taxon>
        <taxon>Neoaves</taxon>
        <taxon>Telluraves</taxon>
        <taxon>Strigiformes</taxon>
        <taxon>Strigidae</taxon>
        <taxon>Otus</taxon>
    </lineage>
</organism>
<evidence type="ECO:0000256" key="5">
    <source>
        <dbReference type="ARBA" id="ARBA00022729"/>
    </source>
</evidence>
<dbReference type="InterPro" id="IPR000483">
    <property type="entry name" value="Cys-rich_flank_reg_C"/>
</dbReference>
<dbReference type="InterPro" id="IPR032675">
    <property type="entry name" value="LRR_dom_sf"/>
</dbReference>
<evidence type="ECO:0000259" key="12">
    <source>
        <dbReference type="SMART" id="SM00082"/>
    </source>
</evidence>
<dbReference type="AlphaFoldDB" id="A0A8C8E4T6"/>
<feature type="compositionally biased region" description="Basic residues" evidence="9">
    <location>
        <begin position="728"/>
        <end position="742"/>
    </location>
</feature>
<dbReference type="Proteomes" id="UP000694552">
    <property type="component" value="Unplaced"/>
</dbReference>
<dbReference type="SUPFAM" id="SSF52058">
    <property type="entry name" value="L domain-like"/>
    <property type="match status" value="2"/>
</dbReference>
<sequence length="933" mass="103476">MMKPSTAETLHKGRMLWIILLSTIALAWTTPIPLIEDSEELDEPCFDPCYCEVKESLFHIHCDNKGFINISQITESWSRPFKLYLQRNSMRKLYTNSFLHLNNAVSINLGNNALQDIQTGAFNGLRVLKRLYLHENKLDIFRNDTFLGLESLEYLQADYNVIKRIESGAFRNLSKLRVLILNDNLIPMLPTNLFKSVSLTHLDLRGNRLKVLSYRGMLDHIGRSLMEIQLEENPWNCTCEIVQLKSWLERIPYTALVGDITCETPFHFHGKDLREIKRSKLCPMLSDSEVEASLGIPQLSSSKENAWPTKPSSMLSSFHFTASSVEYKTSNKQPKPTKQPRAPRPPPTPRGLYPGPNQPPVAAYQTRPPIPIICPTGCSCSLHINDLGLTVNCKERGFHNISELLPRPLNAKKLYLSGNLIQKIYRSDFWNFSSLDLLHLGNNRISYVQDGAFINLPNLKSLYLNGNDIERLTPGMFRGLQSLHYLYFEYNLIREIQPAAFSLMPNLKLLFLNDNLLRTLPTDAFAGTSLARLNLRNNHFLALPVAGVLEHLHAIVQIDLKLNPWDCTCELVPLKQWLEALSSVSVVGEVLCASPERLARRDLRALELAALCPAALRPAAASPPAAPPPPAATGAAAYELPPPSAAVPLSVLILSLLVLFFSAVLVAAGLFAFVLRRRRRKMPFRGPRGEAADLGGVALRCPRIFEEGGGGGGGGRRRRRGGGGAAAGRRRALRPRRPRRRAGTGQQLPHLAGEGAGVEPGRVQLAAQHHRRRSPPAPRGRRARGGRRRRARGGGGGGGWPHAGPRPPAALRRGLRGLPVRHRAQAEGTARPPPWHAIPGPAAGRQAQRNPPLRGRQGLLRPPNPHKRIPRVKGQTPNQAGLPRSPGEDHVPVLTAARRPPRHRRMRVEDTAVCSPPPDVRAAGKGRSQIINR</sequence>
<evidence type="ECO:0000256" key="3">
    <source>
        <dbReference type="ARBA" id="ARBA00022614"/>
    </source>
</evidence>
<keyword evidence="4 10" id="KW-0812">Transmembrane</keyword>
<evidence type="ECO:0000256" key="9">
    <source>
        <dbReference type="SAM" id="MobiDB-lite"/>
    </source>
</evidence>
<proteinExistence type="inferred from homology"/>
<dbReference type="Pfam" id="PF13855">
    <property type="entry name" value="LRR_8"/>
    <property type="match status" value="2"/>
</dbReference>
<feature type="transmembrane region" description="Helical" evidence="10">
    <location>
        <begin position="651"/>
        <end position="675"/>
    </location>
</feature>
<comment type="subcellular location">
    <subcellularLocation>
        <location evidence="1">Membrane</location>
        <topology evidence="1">Single-pass type I membrane protein</topology>
    </subcellularLocation>
</comment>
<dbReference type="InterPro" id="IPR003591">
    <property type="entry name" value="Leu-rich_rpt_typical-subtyp"/>
</dbReference>
<feature type="chain" id="PRO_5034189730" evidence="11">
    <location>
        <begin position="30"/>
        <end position="933"/>
    </location>
</feature>
<dbReference type="GO" id="GO:0098839">
    <property type="term" value="C:postsynaptic density membrane"/>
    <property type="evidence" value="ECO:0007669"/>
    <property type="project" value="TreeGrafter"/>
</dbReference>
<evidence type="ECO:0000256" key="11">
    <source>
        <dbReference type="SAM" id="SignalP"/>
    </source>
</evidence>
<accession>A0A8C8E4T6</accession>
<dbReference type="InterPro" id="IPR001611">
    <property type="entry name" value="Leu-rich_rpt"/>
</dbReference>
<dbReference type="PANTHER" id="PTHR45773">
    <property type="entry name" value="SLIT AND NTRK-LIKE PROTEIN 4-RELATED"/>
    <property type="match status" value="1"/>
</dbReference>
<keyword evidence="3" id="KW-0433">Leucine-rich repeat</keyword>
<evidence type="ECO:0000256" key="8">
    <source>
        <dbReference type="ARBA" id="ARBA00023136"/>
    </source>
</evidence>
<keyword evidence="6" id="KW-0677">Repeat</keyword>
<evidence type="ECO:0000256" key="10">
    <source>
        <dbReference type="SAM" id="Phobius"/>
    </source>
</evidence>
<name>A0A8C8E4T6_9STRI</name>
<dbReference type="SMART" id="SM00369">
    <property type="entry name" value="LRR_TYP"/>
    <property type="match status" value="10"/>
</dbReference>
<reference evidence="13" key="2">
    <citation type="submission" date="2025-09" db="UniProtKB">
        <authorList>
            <consortium name="Ensembl"/>
        </authorList>
    </citation>
    <scope>IDENTIFICATION</scope>
</reference>
<dbReference type="Ensembl" id="ENSOSUT00000000022.1">
    <property type="protein sequence ID" value="ENSOSUP00000000022.1"/>
    <property type="gene ID" value="ENSOSUG00000000016.1"/>
</dbReference>
<reference evidence="13" key="1">
    <citation type="submission" date="2025-08" db="UniProtKB">
        <authorList>
            <consortium name="Ensembl"/>
        </authorList>
    </citation>
    <scope>IDENTIFICATION</scope>
</reference>
<dbReference type="GO" id="GO:0051965">
    <property type="term" value="P:positive regulation of synapse assembly"/>
    <property type="evidence" value="ECO:0007669"/>
    <property type="project" value="TreeGrafter"/>
</dbReference>
<feature type="compositionally biased region" description="Basic residues" evidence="9">
    <location>
        <begin position="768"/>
        <end position="792"/>
    </location>
</feature>
<feature type="domain" description="LRRCT" evidence="12">
    <location>
        <begin position="563"/>
        <end position="613"/>
    </location>
</feature>
<evidence type="ECO:0000256" key="2">
    <source>
        <dbReference type="ARBA" id="ARBA00010439"/>
    </source>
</evidence>
<keyword evidence="14" id="KW-1185">Reference proteome</keyword>
<evidence type="ECO:0000256" key="7">
    <source>
        <dbReference type="ARBA" id="ARBA00022989"/>
    </source>
</evidence>
<dbReference type="FunFam" id="3.80.10.10:FF:000001">
    <property type="entry name" value="SLIT and NTRK-like family, member 1"/>
    <property type="match status" value="2"/>
</dbReference>
<protein>
    <submittedName>
        <fullName evidence="13">SLIT and NTRK like family member 3</fullName>
    </submittedName>
</protein>
<evidence type="ECO:0000313" key="14">
    <source>
        <dbReference type="Proteomes" id="UP000694552"/>
    </source>
</evidence>
<feature type="region of interest" description="Disordered" evidence="9">
    <location>
        <begin position="705"/>
        <end position="933"/>
    </location>
</feature>
<feature type="compositionally biased region" description="Basic residues" evidence="9">
    <location>
        <begin position="813"/>
        <end position="823"/>
    </location>
</feature>
<keyword evidence="8 10" id="KW-0472">Membrane</keyword>